<comment type="caution">
    <text evidence="3">The sequence shown here is derived from an EMBL/GenBank/DDBJ whole genome shotgun (WGS) entry which is preliminary data.</text>
</comment>
<dbReference type="STRING" id="6573.A0A210PQT4"/>
<organism evidence="3 4">
    <name type="scientific">Mizuhopecten yessoensis</name>
    <name type="common">Japanese scallop</name>
    <name type="synonym">Patinopecten yessoensis</name>
    <dbReference type="NCBI Taxonomy" id="6573"/>
    <lineage>
        <taxon>Eukaryota</taxon>
        <taxon>Metazoa</taxon>
        <taxon>Spiralia</taxon>
        <taxon>Lophotrochozoa</taxon>
        <taxon>Mollusca</taxon>
        <taxon>Bivalvia</taxon>
        <taxon>Autobranchia</taxon>
        <taxon>Pteriomorphia</taxon>
        <taxon>Pectinida</taxon>
        <taxon>Pectinoidea</taxon>
        <taxon>Pectinidae</taxon>
        <taxon>Mizuhopecten</taxon>
    </lineage>
</organism>
<keyword evidence="4" id="KW-1185">Reference proteome</keyword>
<dbReference type="EMBL" id="NEDP02005553">
    <property type="protein sequence ID" value="OWF38869.1"/>
    <property type="molecule type" value="Genomic_DNA"/>
</dbReference>
<dbReference type="PANTHER" id="PTHR11675:SF119">
    <property type="entry name" value="POLYPEPTIDE N-ACETYLGALACTOSAMINYLTRANSFERASE 2"/>
    <property type="match status" value="1"/>
</dbReference>
<dbReference type="GO" id="GO:0004653">
    <property type="term" value="F:polypeptide N-acetylgalactosaminyltransferase activity"/>
    <property type="evidence" value="ECO:0007669"/>
    <property type="project" value="TreeGrafter"/>
</dbReference>
<reference evidence="3 4" key="1">
    <citation type="journal article" date="2017" name="Nat. Ecol. Evol.">
        <title>Scallop genome provides insights into evolution of bilaterian karyotype and development.</title>
        <authorList>
            <person name="Wang S."/>
            <person name="Zhang J."/>
            <person name="Jiao W."/>
            <person name="Li J."/>
            <person name="Xun X."/>
            <person name="Sun Y."/>
            <person name="Guo X."/>
            <person name="Huan P."/>
            <person name="Dong B."/>
            <person name="Zhang L."/>
            <person name="Hu X."/>
            <person name="Sun X."/>
            <person name="Wang J."/>
            <person name="Zhao C."/>
            <person name="Wang Y."/>
            <person name="Wang D."/>
            <person name="Huang X."/>
            <person name="Wang R."/>
            <person name="Lv J."/>
            <person name="Li Y."/>
            <person name="Zhang Z."/>
            <person name="Liu B."/>
            <person name="Lu W."/>
            <person name="Hui Y."/>
            <person name="Liang J."/>
            <person name="Zhou Z."/>
            <person name="Hou R."/>
            <person name="Li X."/>
            <person name="Liu Y."/>
            <person name="Li H."/>
            <person name="Ning X."/>
            <person name="Lin Y."/>
            <person name="Zhao L."/>
            <person name="Xing Q."/>
            <person name="Dou J."/>
            <person name="Li Y."/>
            <person name="Mao J."/>
            <person name="Guo H."/>
            <person name="Dou H."/>
            <person name="Li T."/>
            <person name="Mu C."/>
            <person name="Jiang W."/>
            <person name="Fu Q."/>
            <person name="Fu X."/>
            <person name="Miao Y."/>
            <person name="Liu J."/>
            <person name="Yu Q."/>
            <person name="Li R."/>
            <person name="Liao H."/>
            <person name="Li X."/>
            <person name="Kong Y."/>
            <person name="Jiang Z."/>
            <person name="Chourrout D."/>
            <person name="Li R."/>
            <person name="Bao Z."/>
        </authorList>
    </citation>
    <scope>NUCLEOTIDE SEQUENCE [LARGE SCALE GENOMIC DNA]</scope>
    <source>
        <strain evidence="3 4">PY_sf001</strain>
    </source>
</reference>
<evidence type="ECO:0000256" key="1">
    <source>
        <dbReference type="ARBA" id="ARBA00023157"/>
    </source>
</evidence>
<keyword evidence="3" id="KW-0808">Transferase</keyword>
<sequence>MLVARPRKCFPRTIGVLLLLALVICWATMVTWSAKELRPPLRGDKFVLSKAPFRNLTSQKYVVPGKIKHIDKEKKPVNPRRFSSIIKDFGISLYKDTDPSRFHINVNRTHKISVNREKPDYRHRECAFENYAIKLLPTASIVIPLHNEPWSTFERLINGILKHSPRLLIHEIIIIDDMSDLEHLGAPLDKYVEQYDFIRVHRAHERLGTMKSRVVGAKLAKGDVLVFLDSHTEVNIGWLEPLMHEIGQNRTAIVQPSIDIVDPQTFEYRSYFRNNIRGHFKWSMAFEFVPVPPMQKSKIESQPTKAFDTPAIVGCAFAVNRKYFIDVGGLDTGMRTWGGEDVELSIRVWLCGGSMKIAPCSHVAHIFKKGHPFKMAYSDLVYNNRRTAEMWLGDYRKYFYSFNDGFAKPPGSSERFDIMDTVKRNYKCKDFNWLLKNVYPELEVPPEGTVYFGHMRNTGSMNCFGPEESAVLNTYPLLVSCDCFFYYQARCVALLENGGLMTVGKCIKVEKDLLVVAPCTAESGKWALKGKLLVYTDGVSSKCASQVSNDVGSGKKDVIKLVPCENTNKMFEWEFPSKLFKSQKNIK</sequence>
<dbReference type="OrthoDB" id="6057956at2759"/>
<gene>
    <name evidence="3" type="ORF">KP79_PYT23663</name>
</gene>
<dbReference type="GO" id="GO:0006493">
    <property type="term" value="P:protein O-linked glycosylation"/>
    <property type="evidence" value="ECO:0007669"/>
    <property type="project" value="TreeGrafter"/>
</dbReference>
<dbReference type="SUPFAM" id="SSF53448">
    <property type="entry name" value="Nucleotide-diphospho-sugar transferases"/>
    <property type="match status" value="1"/>
</dbReference>
<dbReference type="PANTHER" id="PTHR11675">
    <property type="entry name" value="N-ACETYLGALACTOSAMINYLTRANSFERASE"/>
    <property type="match status" value="1"/>
</dbReference>
<name>A0A210PQT4_MIZYE</name>
<dbReference type="Pfam" id="PF00535">
    <property type="entry name" value="Glycos_transf_2"/>
    <property type="match status" value="1"/>
</dbReference>
<proteinExistence type="predicted"/>
<evidence type="ECO:0000259" key="2">
    <source>
        <dbReference type="Pfam" id="PF00535"/>
    </source>
</evidence>
<dbReference type="InterPro" id="IPR001173">
    <property type="entry name" value="Glyco_trans_2-like"/>
</dbReference>
<accession>A0A210PQT4</accession>
<feature type="domain" description="Glycosyltransferase 2-like" evidence="2">
    <location>
        <begin position="140"/>
        <end position="324"/>
    </location>
</feature>
<dbReference type="GO" id="GO:0005794">
    <property type="term" value="C:Golgi apparatus"/>
    <property type="evidence" value="ECO:0007669"/>
    <property type="project" value="TreeGrafter"/>
</dbReference>
<dbReference type="InterPro" id="IPR029044">
    <property type="entry name" value="Nucleotide-diphossugar_trans"/>
</dbReference>
<dbReference type="Proteomes" id="UP000242188">
    <property type="component" value="Unassembled WGS sequence"/>
</dbReference>
<protein>
    <submittedName>
        <fullName evidence="3">Polypeptide N-acetylgalactosaminyltransferase 4</fullName>
    </submittedName>
</protein>
<keyword evidence="1" id="KW-1015">Disulfide bond</keyword>
<dbReference type="AlphaFoldDB" id="A0A210PQT4"/>
<dbReference type="Gene3D" id="3.90.550.10">
    <property type="entry name" value="Spore Coat Polysaccharide Biosynthesis Protein SpsA, Chain A"/>
    <property type="match status" value="1"/>
</dbReference>
<evidence type="ECO:0000313" key="3">
    <source>
        <dbReference type="EMBL" id="OWF38869.1"/>
    </source>
</evidence>
<evidence type="ECO:0000313" key="4">
    <source>
        <dbReference type="Proteomes" id="UP000242188"/>
    </source>
</evidence>